<feature type="compositionally biased region" description="Basic and acidic residues" evidence="1">
    <location>
        <begin position="2857"/>
        <end position="2873"/>
    </location>
</feature>
<feature type="region of interest" description="Disordered" evidence="1">
    <location>
        <begin position="754"/>
        <end position="798"/>
    </location>
</feature>
<feature type="compositionally biased region" description="Basic and acidic residues" evidence="1">
    <location>
        <begin position="1040"/>
        <end position="1063"/>
    </location>
</feature>
<feature type="region of interest" description="Disordered" evidence="1">
    <location>
        <begin position="931"/>
        <end position="952"/>
    </location>
</feature>
<feature type="region of interest" description="Disordered" evidence="1">
    <location>
        <begin position="3432"/>
        <end position="3461"/>
    </location>
</feature>
<feature type="non-terminal residue" evidence="2">
    <location>
        <position position="1"/>
    </location>
</feature>
<evidence type="ECO:0000313" key="3">
    <source>
        <dbReference type="Proteomes" id="UP000271974"/>
    </source>
</evidence>
<feature type="region of interest" description="Disordered" evidence="1">
    <location>
        <begin position="23"/>
        <end position="47"/>
    </location>
</feature>
<feature type="compositionally biased region" description="Basic and acidic residues" evidence="1">
    <location>
        <begin position="2715"/>
        <end position="2735"/>
    </location>
</feature>
<feature type="compositionally biased region" description="Polar residues" evidence="1">
    <location>
        <begin position="3169"/>
        <end position="3187"/>
    </location>
</feature>
<feature type="region of interest" description="Disordered" evidence="1">
    <location>
        <begin position="1028"/>
        <end position="1071"/>
    </location>
</feature>
<feature type="compositionally biased region" description="Basic and acidic residues" evidence="1">
    <location>
        <begin position="3582"/>
        <end position="3591"/>
    </location>
</feature>
<name>A0A433SV25_ELYCH</name>
<feature type="region of interest" description="Disordered" evidence="1">
    <location>
        <begin position="259"/>
        <end position="282"/>
    </location>
</feature>
<feature type="compositionally biased region" description="Polar residues" evidence="1">
    <location>
        <begin position="2580"/>
        <end position="2589"/>
    </location>
</feature>
<feature type="region of interest" description="Disordered" evidence="1">
    <location>
        <begin position="3312"/>
        <end position="3343"/>
    </location>
</feature>
<reference evidence="2 3" key="1">
    <citation type="submission" date="2019-01" db="EMBL/GenBank/DDBJ databases">
        <title>A draft genome assembly of the solar-powered sea slug Elysia chlorotica.</title>
        <authorList>
            <person name="Cai H."/>
            <person name="Li Q."/>
            <person name="Fang X."/>
            <person name="Li J."/>
            <person name="Curtis N.E."/>
            <person name="Altenburger A."/>
            <person name="Shibata T."/>
            <person name="Feng M."/>
            <person name="Maeda T."/>
            <person name="Schwartz J.A."/>
            <person name="Shigenobu S."/>
            <person name="Lundholm N."/>
            <person name="Nishiyama T."/>
            <person name="Yang H."/>
            <person name="Hasebe M."/>
            <person name="Li S."/>
            <person name="Pierce S.K."/>
            <person name="Wang J."/>
        </authorList>
    </citation>
    <scope>NUCLEOTIDE SEQUENCE [LARGE SCALE GENOMIC DNA]</scope>
    <source>
        <strain evidence="2">EC2010</strain>
        <tissue evidence="2">Whole organism of an adult</tissue>
    </source>
</reference>
<feature type="region of interest" description="Disordered" evidence="1">
    <location>
        <begin position="1762"/>
        <end position="1782"/>
    </location>
</feature>
<feature type="compositionally biased region" description="Polar residues" evidence="1">
    <location>
        <begin position="763"/>
        <end position="777"/>
    </location>
</feature>
<feature type="region of interest" description="Disordered" evidence="1">
    <location>
        <begin position="3021"/>
        <end position="3076"/>
    </location>
</feature>
<feature type="compositionally biased region" description="Polar residues" evidence="1">
    <location>
        <begin position="3364"/>
        <end position="3377"/>
    </location>
</feature>
<feature type="region of interest" description="Disordered" evidence="1">
    <location>
        <begin position="2780"/>
        <end position="2881"/>
    </location>
</feature>
<feature type="compositionally biased region" description="Polar residues" evidence="1">
    <location>
        <begin position="2446"/>
        <end position="2485"/>
    </location>
</feature>
<organism evidence="2 3">
    <name type="scientific">Elysia chlorotica</name>
    <name type="common">Eastern emerald elysia</name>
    <name type="synonym">Sea slug</name>
    <dbReference type="NCBI Taxonomy" id="188477"/>
    <lineage>
        <taxon>Eukaryota</taxon>
        <taxon>Metazoa</taxon>
        <taxon>Spiralia</taxon>
        <taxon>Lophotrochozoa</taxon>
        <taxon>Mollusca</taxon>
        <taxon>Gastropoda</taxon>
        <taxon>Heterobranchia</taxon>
        <taxon>Euthyneura</taxon>
        <taxon>Panpulmonata</taxon>
        <taxon>Sacoglossa</taxon>
        <taxon>Placobranchoidea</taxon>
        <taxon>Plakobranchidae</taxon>
        <taxon>Elysia</taxon>
    </lineage>
</organism>
<feature type="region of interest" description="Disordered" evidence="1">
    <location>
        <begin position="1950"/>
        <end position="2052"/>
    </location>
</feature>
<feature type="compositionally biased region" description="Polar residues" evidence="1">
    <location>
        <begin position="2015"/>
        <end position="2048"/>
    </location>
</feature>
<feature type="compositionally biased region" description="Basic and acidic residues" evidence="1">
    <location>
        <begin position="2820"/>
        <end position="2841"/>
    </location>
</feature>
<feature type="compositionally biased region" description="Polar residues" evidence="1">
    <location>
        <begin position="3656"/>
        <end position="3686"/>
    </location>
</feature>
<feature type="compositionally biased region" description="Basic and acidic residues" evidence="1">
    <location>
        <begin position="2514"/>
        <end position="2525"/>
    </location>
</feature>
<feature type="region of interest" description="Disordered" evidence="1">
    <location>
        <begin position="3251"/>
        <end position="3289"/>
    </location>
</feature>
<dbReference type="OrthoDB" id="6161167at2759"/>
<feature type="region of interest" description="Disordered" evidence="1">
    <location>
        <begin position="1811"/>
        <end position="1900"/>
    </location>
</feature>
<feature type="region of interest" description="Disordered" evidence="1">
    <location>
        <begin position="2580"/>
        <end position="2614"/>
    </location>
</feature>
<feature type="region of interest" description="Disordered" evidence="1">
    <location>
        <begin position="3571"/>
        <end position="3595"/>
    </location>
</feature>
<evidence type="ECO:0000313" key="2">
    <source>
        <dbReference type="EMBL" id="RUS73145.1"/>
    </source>
</evidence>
<feature type="compositionally biased region" description="Acidic residues" evidence="1">
    <location>
        <begin position="2661"/>
        <end position="2671"/>
    </location>
</feature>
<dbReference type="EMBL" id="RQTK01000972">
    <property type="protein sequence ID" value="RUS73145.1"/>
    <property type="molecule type" value="Genomic_DNA"/>
</dbReference>
<feature type="compositionally biased region" description="Polar residues" evidence="1">
    <location>
        <begin position="3435"/>
        <end position="3447"/>
    </location>
</feature>
<feature type="compositionally biased region" description="Polar residues" evidence="1">
    <location>
        <begin position="3251"/>
        <end position="3260"/>
    </location>
</feature>
<feature type="region of interest" description="Disordered" evidence="1">
    <location>
        <begin position="2069"/>
        <end position="2111"/>
    </location>
</feature>
<comment type="caution">
    <text evidence="2">The sequence shown here is derived from an EMBL/GenBank/DDBJ whole genome shotgun (WGS) entry which is preliminary data.</text>
</comment>
<feature type="compositionally biased region" description="Basic residues" evidence="1">
    <location>
        <begin position="1962"/>
        <end position="1973"/>
    </location>
</feature>
<feature type="region of interest" description="Disordered" evidence="1">
    <location>
        <begin position="3649"/>
        <end position="3692"/>
    </location>
</feature>
<dbReference type="Proteomes" id="UP000271974">
    <property type="component" value="Unassembled WGS sequence"/>
</dbReference>
<feature type="compositionally biased region" description="Basic residues" evidence="1">
    <location>
        <begin position="2592"/>
        <end position="2612"/>
    </location>
</feature>
<protein>
    <submittedName>
        <fullName evidence="2">Uncharacterized protein</fullName>
    </submittedName>
</protein>
<feature type="region of interest" description="Disordered" evidence="1">
    <location>
        <begin position="3361"/>
        <end position="3392"/>
    </location>
</feature>
<feature type="compositionally biased region" description="Basic and acidic residues" evidence="1">
    <location>
        <begin position="2638"/>
        <end position="2660"/>
    </location>
</feature>
<feature type="compositionally biased region" description="Basic residues" evidence="1">
    <location>
        <begin position="2411"/>
        <end position="2422"/>
    </location>
</feature>
<feature type="compositionally biased region" description="Basic and acidic residues" evidence="1">
    <location>
        <begin position="2392"/>
        <end position="2403"/>
    </location>
</feature>
<feature type="compositionally biased region" description="Basic and acidic residues" evidence="1">
    <location>
        <begin position="940"/>
        <end position="949"/>
    </location>
</feature>
<feature type="region of interest" description="Disordered" evidence="1">
    <location>
        <begin position="464"/>
        <end position="483"/>
    </location>
</feature>
<feature type="compositionally biased region" description="Low complexity" evidence="1">
    <location>
        <begin position="1865"/>
        <end position="1888"/>
    </location>
</feature>
<feature type="compositionally biased region" description="Polar residues" evidence="1">
    <location>
        <begin position="3326"/>
        <end position="3343"/>
    </location>
</feature>
<evidence type="ECO:0000256" key="1">
    <source>
        <dbReference type="SAM" id="MobiDB-lite"/>
    </source>
</evidence>
<gene>
    <name evidence="2" type="ORF">EGW08_019087</name>
</gene>
<feature type="compositionally biased region" description="Basic residues" evidence="1">
    <location>
        <begin position="3312"/>
        <end position="3324"/>
    </location>
</feature>
<feature type="compositionally biased region" description="Polar residues" evidence="1">
    <location>
        <begin position="2691"/>
        <end position="2709"/>
    </location>
</feature>
<feature type="region of interest" description="Disordered" evidence="1">
    <location>
        <begin position="3715"/>
        <end position="3735"/>
    </location>
</feature>
<keyword evidence="3" id="KW-1185">Reference proteome</keyword>
<feature type="region of interest" description="Disordered" evidence="1">
    <location>
        <begin position="2387"/>
        <end position="2525"/>
    </location>
</feature>
<feature type="region of interest" description="Disordered" evidence="1">
    <location>
        <begin position="1224"/>
        <end position="1245"/>
    </location>
</feature>
<proteinExistence type="predicted"/>
<feature type="compositionally biased region" description="Low complexity" evidence="1">
    <location>
        <begin position="1992"/>
        <end position="2006"/>
    </location>
</feature>
<feature type="compositionally biased region" description="Basic and acidic residues" evidence="1">
    <location>
        <begin position="2784"/>
        <end position="2794"/>
    </location>
</feature>
<feature type="compositionally biased region" description="Basic and acidic residues" evidence="1">
    <location>
        <begin position="3025"/>
        <end position="3074"/>
    </location>
</feature>
<feature type="compositionally biased region" description="Polar residues" evidence="1">
    <location>
        <begin position="472"/>
        <end position="483"/>
    </location>
</feature>
<feature type="compositionally biased region" description="Polar residues" evidence="1">
    <location>
        <begin position="1811"/>
        <end position="1823"/>
    </location>
</feature>
<sequence length="3754" mass="412077">CQFYDEDVDEDDDDNHFIISLEDNGEEDEPDFHSGGRTLGFPSGQGEDLPAVDTNREYAHNTQPDLGPLHKKQSSTPNISVDLLKASEEQEIITFPSSIISKSVHPTHSAHRQTSCVVQSNIFSQSNLAQPSQYAPNLLSSLSSHQENILHPSSKQLPETFGKVAAISITPTSRSIQSNPETERNWPEAVFESRLEGSFVKTHDVRTDRDPATGVSRVEQALSTPMAASSVIEGNPIIASRLSSTILNVSEYISTSSTITSATTSSSNQQTHVPRLSGPFSESPLLTRDNPVTHAIHLDSCPCIMCFKSDSSNVTSKMQATPNLTREEIKMIKGMELQENGKNILIHSKPSVIGSVNSNLNSNTALPKLTPSGQLSSTTSYSREELYNKSNQIGPINNSTFMTNPAPPLLLHKSAVKRDMPRSAPSSASPLTSQQIATVSTVQTNHLQASQTSSPAPTVLIVSSSTSLESSNTPKQNKGIPVSSSEAPLLFQGSTKATKIGSLVLQSALPNSQATVKNSIQNSMSKSLTHPPAVLSQSDPKLTSLPNNFCLKQSDSNNQKVTIVLPDSNIPNHLKSAFLGQGGKITNQCESQKPQSGRSLINTPFFVQELNKPSSSGSAKAFQHMPAVKKAVPSVGTYNILYLPSGQVLLCRTPANSEIKKNSQKDVELKRSTYLPIQQKQIPSKDHCEPVVINGDAQALNSVLNNTEQIDLTTPGKVRINLKDNVQIENDKPAMKVSNHCSPVVVNNSQAVAPKYQEKRPESSQQSSHTQLPPQQKQAEKSPTKRSPVQTPKSSNVGVTGSTLLKLIDTHIENQNLTTSEAALLHLIKGACKDPKLLAATCQLAALSKSSAATEVSSNQNKNNVFVRASNTTVKQGNPSFNKQLQSVNTRTFITSSSHQLSFNNSIQTSCIKKVQGMDFTKVKSVNASGQPISNEAAESVEKGPRPPQERLPASYVQDWVNQSTAFMSNNKVDDLFYQDVRDIDHNMTHDVLPHLQSGVSPSPPKKIKRKQLLVAFREDDPSFSISTAGALPLANGHNTDGHNEDERVMNSQDKPDAVEHPPKTSNYVSNISRVGNSKNLSSTVTTSKGIKLKIRLNEKLKRHKALRKKSLERGLAKSSNIASIHHETEPSVSDSKINSPILGSHVQVPETHPADTRNPVALDNENKRGERIETAEEMFQRFQEQAQEEVYKAQLGVGYLSRSLRPARATVAFLDKLPYRDMGSGDRKKKKLETDQTEDETNFKKSDAQLENSAALNSEKTMVNNDIKDKKVGCAKKRKICNIETSGISKAKTSKVEFSLSDYPNFKEDTSFPFIKNVYCSNILAGHKVFVKFNTYENKNTGRCFLVPFFNIGGKRRQFDVEDVKYFNKAILEFEREERSCARHLLYFCREGNKASFLRKEGHFGGGQIHEKSYDKKSFTLEGFKMAAVKPKTSAAQDAWKVDKEIAIEIDTAEVYNDIDVDFDDEFLVPEGSSLHQPVAKTTEQINTSHHIDNPSSKAHMKQPVLTLQSNENLPVISLAKDAPEASTLHGYSNKSFTNGSRNVNEDSHLKAKGDSLCAEDQHTLLSQNVSSNVSLEPCLMEIKKEKLDYFEFGSELPGAGEMVQPFNFFRPLFPMMEIKKEPIDDGYSGDAYCQSQSMQTKDLSQNSKELYQEVGDHEQETVRVQTEVATQLVPTANELSKLKPARTSFVDNFSSKSKDLASCLGFSPGMHPSGSRQNSNGLLQDLRPTVHQHDNEAACAEIEAVTQPSSTMREINHSKLVTSSRDNIPSESQDLLSSDPTPTSILCTEVLSCDAEKVQVCLNDQQPTNAQIQDTDNSKPLNESEVGNKITDSAESEEKDDAKKPSETLGSPSEETVTCPEVASSSPESPAPSSSLSESSELLSSSDLEESDLDHCESVEAQLSLTNTPSVDLISDSDKKCGAGQHKITSLVESLKQRLIQQSSTLPSWLSDTAPPVIHSKIRTKRKKSKKDRSMVASEHSEKKDAPQDNAVANSVHVSSSTSTFVPLPEASVSGTECQPQNMNSASTSNTALSHIPTDQENSQCETQDKQEDVIISDAQKTIEADPVSSVDIVSRPGGELSLSETAAPAQPASSKVPPNETASVHADSESALSLPLLTGFGTSPNVLGASKQSENGFTSTDLLPAVQPKIKQEILDTELEDPVVIEFTAEQKFERKEIEKNLTSFTSELNQLPDEVPQSSRTTPSDIDIEVGCDDLPETAMRFKPIVPDNYIDIIETSSASSESSRLSPVAAVVDFLHKRTQALSKNNNDSSSKSLKKMKGLVSSNQKSNIAAHQAGSVASYLTQKYSIDMTPGSGVWHTIKGPRLRKAAFRRPAACVNKVETPGASPSDTIRSVGPISAKELSKKPSLSEIFGIPVEQKSKSQCQLNEFKRESDVEGDPKITINIRGSKRQVARKRTSVRTEKRHVPITESSQCIKAEPNETKSSTDLTDNVSTPLDSSLSPAQSEVQKGETVESSQASDTSSVKNKNVGKKSSDSNPKIRLTWRQLSKLSERQQREDDLQKINPCKVLLSRLEDTDFGLSIEPINPFTFRLVKESGSVKQDPDKVTMEADDLLKTESQTQSQNNKVKMLKRRKKKATSFKQRRGSAKPKKDIVDHFASMLDSLRKKAMQLEEEAMKKKQDAEKNKSIKKDVVKEEPSEENVLDQEEVSTLPYKTTDINKLNGGDQLDSQDYEQNSGQEGVNHETNVAMEEDQRNMTREVPEEKVIERDQEDKVFTEKAVLVHDSNEASKSIQQMEVQGEEKLQETKTLQFVYGEVESEQTDHIRKRENLTNEGDQGAIATNLEKDVHPTSALNQEHWKDVDDFGKSKETATEREDNVLEESMLVSTNSADIETPKEGQKKNEQKDPTHKCHSSTEFGEIVNATHEETEEADNSTENDLIDRDMQEPSTEECAEDNTFLDWEEPGALIIHLPEDEITAKKTEEETADQVNDVSLASMKINMHLSENETTVKKTEVGKVNIVHVSDVGHSKEINKQILLDEVISGEKESEIENIVRSASSYKEQESSKIEKLTDHQVEDSSHHDNALREKLNGEQSEQKKPCENNENKDGNKVNLTSFIGNPFSFPKTDVVLSSVVDEDLASLVKSSKKDDLMFEHQDDLDGDDMGVIPQEEVERLLGLCDDDSGPVVLPGLGPLPSFETEPPVASESQPLIVQSSPAEKSNINSSKVAPVDKFSPTAPCSVAEDVAGLKLNNGGTKDISVQESENVTSSRSSGLVYRLPSQTTVLSQNKAFDQQISSRDKSGNDGEANKKEGTKYSKTKSTQQMRLPKLNLKLDANAMAAIQKAKTAFLKKKNNKERRNLRSSANWDPTSNTINSSDAQFQQDMEFYMRSSSKEMLKENLTGSSGQKNTATEQENLKSEQKKGSLLSDPLIADKNINRELENQPQKDAPSFHNQILLKNSVLRSDSVKTPKVNQFGANSSSTDEISRKRKNDGLPHLDSSCAGATKLKKVESIFDDTDIFKEPMLKTSNKSTCAKSKPTVPVSELLKKTKGIDISKLKMKLNPVLSKNAAISSTQNSVATEKSQEQSVATTKKASIAEQEIKPSIFPQASSSSSIKPSEIKTVKEKASPINALNQKSSKITASASENKSNLKPLPNLNTAKLCNLLKNIQKCPVAVKSAGTVPEQGKKSISETKSQGTFSNEPSPVVTTHISSPVKKNNTQESKGKCFSLGEDGSKVIEKTSAKQTIKGLVGKTKKRRAPAETEEKSERSFFDCLSSDQTEIWEEDSADA</sequence>
<feature type="compositionally biased region" description="Basic and acidic residues" evidence="1">
    <location>
        <begin position="3723"/>
        <end position="3735"/>
    </location>
</feature>
<feature type="region of interest" description="Disordered" evidence="1">
    <location>
        <begin position="3162"/>
        <end position="3187"/>
    </location>
</feature>
<feature type="compositionally biased region" description="Basic and acidic residues" evidence="1">
    <location>
        <begin position="3261"/>
        <end position="3278"/>
    </location>
</feature>
<feature type="compositionally biased region" description="Polar residues" evidence="1">
    <location>
        <begin position="785"/>
        <end position="798"/>
    </location>
</feature>
<feature type="compositionally biased region" description="Low complexity" evidence="1">
    <location>
        <begin position="3571"/>
        <end position="3581"/>
    </location>
</feature>
<feature type="region of interest" description="Disordered" evidence="1">
    <location>
        <begin position="2637"/>
        <end position="2735"/>
    </location>
</feature>
<accession>A0A433SV25</accession>